<proteinExistence type="predicted"/>
<evidence type="ECO:0000256" key="4">
    <source>
        <dbReference type="ARBA" id="ARBA00023239"/>
    </source>
</evidence>
<name>A0A6L5Y8R7_9BACT</name>
<evidence type="ECO:0000256" key="3">
    <source>
        <dbReference type="ARBA" id="ARBA00023014"/>
    </source>
</evidence>
<gene>
    <name evidence="6" type="ORF">FYJ74_00845</name>
</gene>
<dbReference type="PANTHER" id="PTHR43822:SF2">
    <property type="entry name" value="HOMOACONITASE, MITOCHONDRIAL"/>
    <property type="match status" value="1"/>
</dbReference>
<sequence>MNAPSSAESPVAQDYPDRCAVCATRFVDFSPRRGENIHQQYPRQESLSPQGDSGSFFAIARDAKERCCLVRAGAIVTQPFCSLCQGRGSGLLSDGEIVLGSHNRNFLGRMGSAKSLIFLGSPATVAASALRGKITDPREVLE</sequence>
<protein>
    <recommendedName>
        <fullName evidence="5">Aconitase/3-isopropylmalate dehydratase large subunit alpha/beta/alpha domain-containing protein</fullName>
    </recommendedName>
</protein>
<keyword evidence="3" id="KW-0411">Iron-sulfur</keyword>
<accession>A0A6L5Y8R7</accession>
<dbReference type="EMBL" id="VUNH01000001">
    <property type="protein sequence ID" value="MST54601.1"/>
    <property type="molecule type" value="Genomic_DNA"/>
</dbReference>
<dbReference type="Proteomes" id="UP000473699">
    <property type="component" value="Unassembled WGS sequence"/>
</dbReference>
<reference evidence="6 7" key="1">
    <citation type="submission" date="2019-08" db="EMBL/GenBank/DDBJ databases">
        <title>In-depth cultivation of the pig gut microbiome towards novel bacterial diversity and tailored functional studies.</title>
        <authorList>
            <person name="Wylensek D."/>
            <person name="Hitch T.C.A."/>
            <person name="Clavel T."/>
        </authorList>
    </citation>
    <scope>NUCLEOTIDE SEQUENCE [LARGE SCALE GENOMIC DNA]</scope>
    <source>
        <strain evidence="6 7">SM-530-WT-4B</strain>
    </source>
</reference>
<keyword evidence="2" id="KW-0408">Iron</keyword>
<dbReference type="GO" id="GO:0051536">
    <property type="term" value="F:iron-sulfur cluster binding"/>
    <property type="evidence" value="ECO:0007669"/>
    <property type="project" value="UniProtKB-KW"/>
</dbReference>
<dbReference type="InterPro" id="IPR036008">
    <property type="entry name" value="Aconitase_4Fe-4S_dom"/>
</dbReference>
<keyword evidence="1" id="KW-0479">Metal-binding</keyword>
<dbReference type="Gene3D" id="3.30.499.10">
    <property type="entry name" value="Aconitase, domain 3"/>
    <property type="match status" value="1"/>
</dbReference>
<dbReference type="PANTHER" id="PTHR43822">
    <property type="entry name" value="HOMOACONITASE, MITOCHONDRIAL-RELATED"/>
    <property type="match status" value="1"/>
</dbReference>
<comment type="caution">
    <text evidence="6">The sequence shown here is derived from an EMBL/GenBank/DDBJ whole genome shotgun (WGS) entry which is preliminary data.</text>
</comment>
<organism evidence="6 7">
    <name type="scientific">Pyramidobacter porci</name>
    <dbReference type="NCBI Taxonomy" id="2605789"/>
    <lineage>
        <taxon>Bacteria</taxon>
        <taxon>Thermotogati</taxon>
        <taxon>Synergistota</taxon>
        <taxon>Synergistia</taxon>
        <taxon>Synergistales</taxon>
        <taxon>Dethiosulfovibrionaceae</taxon>
        <taxon>Pyramidobacter</taxon>
    </lineage>
</organism>
<keyword evidence="7" id="KW-1185">Reference proteome</keyword>
<dbReference type="GO" id="GO:0016829">
    <property type="term" value="F:lyase activity"/>
    <property type="evidence" value="ECO:0007669"/>
    <property type="project" value="UniProtKB-KW"/>
</dbReference>
<keyword evidence="4" id="KW-0456">Lyase</keyword>
<evidence type="ECO:0000256" key="1">
    <source>
        <dbReference type="ARBA" id="ARBA00022723"/>
    </source>
</evidence>
<evidence type="ECO:0000259" key="5">
    <source>
        <dbReference type="Pfam" id="PF00330"/>
    </source>
</evidence>
<dbReference type="InterPro" id="IPR015931">
    <property type="entry name" value="Acnase/IPM_dHydase_lsu_aba_1/3"/>
</dbReference>
<dbReference type="Pfam" id="PF00330">
    <property type="entry name" value="Aconitase"/>
    <property type="match status" value="1"/>
</dbReference>
<evidence type="ECO:0000256" key="2">
    <source>
        <dbReference type="ARBA" id="ARBA00023004"/>
    </source>
</evidence>
<dbReference type="AlphaFoldDB" id="A0A6L5Y8R7"/>
<evidence type="ECO:0000313" key="7">
    <source>
        <dbReference type="Proteomes" id="UP000473699"/>
    </source>
</evidence>
<dbReference type="SUPFAM" id="SSF53732">
    <property type="entry name" value="Aconitase iron-sulfur domain"/>
    <property type="match status" value="1"/>
</dbReference>
<dbReference type="InterPro" id="IPR050067">
    <property type="entry name" value="IPM_dehydratase_rel_enz"/>
</dbReference>
<feature type="domain" description="Aconitase/3-isopropylmalate dehydratase large subunit alpha/beta/alpha" evidence="5">
    <location>
        <begin position="68"/>
        <end position="132"/>
    </location>
</feature>
<evidence type="ECO:0000313" key="6">
    <source>
        <dbReference type="EMBL" id="MST54601.1"/>
    </source>
</evidence>
<dbReference type="GO" id="GO:0043436">
    <property type="term" value="P:oxoacid metabolic process"/>
    <property type="evidence" value="ECO:0007669"/>
    <property type="project" value="UniProtKB-ARBA"/>
</dbReference>
<dbReference type="GO" id="GO:0046872">
    <property type="term" value="F:metal ion binding"/>
    <property type="evidence" value="ECO:0007669"/>
    <property type="project" value="UniProtKB-KW"/>
</dbReference>
<dbReference type="InterPro" id="IPR001030">
    <property type="entry name" value="Acoase/IPM_deHydtase_lsu_aba"/>
</dbReference>